<dbReference type="OrthoDB" id="3685677at2"/>
<evidence type="ECO:0000313" key="3">
    <source>
        <dbReference type="Proteomes" id="UP000256269"/>
    </source>
</evidence>
<dbReference type="EMBL" id="QUNO01000002">
    <property type="protein sequence ID" value="REH54052.1"/>
    <property type="molecule type" value="Genomic_DNA"/>
</dbReference>
<organism evidence="2 3">
    <name type="scientific">Kutzneria buriramensis</name>
    <dbReference type="NCBI Taxonomy" id="1045776"/>
    <lineage>
        <taxon>Bacteria</taxon>
        <taxon>Bacillati</taxon>
        <taxon>Actinomycetota</taxon>
        <taxon>Actinomycetes</taxon>
        <taxon>Pseudonocardiales</taxon>
        <taxon>Pseudonocardiaceae</taxon>
        <taxon>Kutzneria</taxon>
    </lineage>
</organism>
<dbReference type="RefSeq" id="WP_116173147.1">
    <property type="nucleotide sequence ID" value="NZ_CP144375.1"/>
</dbReference>
<reference evidence="2 3" key="1">
    <citation type="submission" date="2018-08" db="EMBL/GenBank/DDBJ databases">
        <title>Genomic Encyclopedia of Archaeal and Bacterial Type Strains, Phase II (KMG-II): from individual species to whole genera.</title>
        <authorList>
            <person name="Goeker M."/>
        </authorList>
    </citation>
    <scope>NUCLEOTIDE SEQUENCE [LARGE SCALE GENOMIC DNA]</scope>
    <source>
        <strain evidence="2 3">DSM 45791</strain>
    </source>
</reference>
<evidence type="ECO:0008006" key="4">
    <source>
        <dbReference type="Google" id="ProtNLM"/>
    </source>
</evidence>
<feature type="signal peptide" evidence="1">
    <location>
        <begin position="1"/>
        <end position="25"/>
    </location>
</feature>
<keyword evidence="1" id="KW-0732">Signal</keyword>
<dbReference type="AlphaFoldDB" id="A0A3E0I5N5"/>
<accession>A0A3E0I5N5</accession>
<proteinExistence type="predicted"/>
<keyword evidence="3" id="KW-1185">Reference proteome</keyword>
<evidence type="ECO:0000313" key="2">
    <source>
        <dbReference type="EMBL" id="REH54052.1"/>
    </source>
</evidence>
<feature type="chain" id="PRO_5017768855" description="Peptidase inhibitor family I36" evidence="1">
    <location>
        <begin position="26"/>
        <end position="139"/>
    </location>
</feature>
<evidence type="ECO:0000256" key="1">
    <source>
        <dbReference type="SAM" id="SignalP"/>
    </source>
</evidence>
<sequence length="139" mass="14351">MKVLGVAAVAAALTVAGLGSGVAQAESAPGCASTVQIGSTAYITSGGQTIASVKQFKGCNKNWAYTYVWDQYRANHTNYTIDTYIDAGSDPLGYQVSGRGAHELWSDGTNTLSVCTQAVGAIWTTSGDFVGDAVTGKRC</sequence>
<dbReference type="Proteomes" id="UP000256269">
    <property type="component" value="Unassembled WGS sequence"/>
</dbReference>
<gene>
    <name evidence="2" type="ORF">BCF44_102284</name>
</gene>
<protein>
    <recommendedName>
        <fullName evidence="4">Peptidase inhibitor family I36</fullName>
    </recommendedName>
</protein>
<name>A0A3E0I5N5_9PSEU</name>
<comment type="caution">
    <text evidence="2">The sequence shown here is derived from an EMBL/GenBank/DDBJ whole genome shotgun (WGS) entry which is preliminary data.</text>
</comment>